<dbReference type="AlphaFoldDB" id="A0AA48GXY5"/>
<protein>
    <submittedName>
        <fullName evidence="1">Acyl-CoA thioester hydrolase</fullName>
    </submittedName>
</protein>
<dbReference type="Gene3D" id="3.40.50.1820">
    <property type="entry name" value="alpha/beta hydrolase"/>
    <property type="match status" value="1"/>
</dbReference>
<reference evidence="2" key="1">
    <citation type="journal article" date="2023" name="Int. J. Syst. Evol. Microbiol.">
        <title>Mesoterricola silvestris gen. nov., sp. nov., Mesoterricola sediminis sp. nov., Geothrix oryzae sp. nov., Geothrix edaphica sp. nov., Geothrix rubra sp. nov., and Geothrix limicola sp. nov., six novel members of Acidobacteriota isolated from soils.</title>
        <authorList>
            <person name="Itoh H."/>
            <person name="Sugisawa Y."/>
            <person name="Mise K."/>
            <person name="Xu Z."/>
            <person name="Kuniyasu M."/>
            <person name="Ushijima N."/>
            <person name="Kawano K."/>
            <person name="Kobayashi E."/>
            <person name="Shiratori Y."/>
            <person name="Masuda Y."/>
            <person name="Senoo K."/>
        </authorList>
    </citation>
    <scope>NUCLEOTIDE SEQUENCE [LARGE SCALE GENOMIC DNA]</scope>
    <source>
        <strain evidence="2">W79</strain>
    </source>
</reference>
<dbReference type="GO" id="GO:0052689">
    <property type="term" value="F:carboxylic ester hydrolase activity"/>
    <property type="evidence" value="ECO:0007669"/>
    <property type="project" value="TreeGrafter"/>
</dbReference>
<evidence type="ECO:0000313" key="1">
    <source>
        <dbReference type="EMBL" id="BDU73921.1"/>
    </source>
</evidence>
<dbReference type="InterPro" id="IPR029058">
    <property type="entry name" value="AB_hydrolase_fold"/>
</dbReference>
<name>A0AA48GXY5_9BACT</name>
<dbReference type="EMBL" id="AP027080">
    <property type="protein sequence ID" value="BDU73921.1"/>
    <property type="molecule type" value="Genomic_DNA"/>
</dbReference>
<dbReference type="PANTHER" id="PTHR43265:SF1">
    <property type="entry name" value="ESTERASE ESTD"/>
    <property type="match status" value="1"/>
</dbReference>
<proteinExistence type="predicted"/>
<keyword evidence="1" id="KW-0378">Hydrolase</keyword>
<dbReference type="PANTHER" id="PTHR43265">
    <property type="entry name" value="ESTERASE ESTD"/>
    <property type="match status" value="1"/>
</dbReference>
<evidence type="ECO:0000313" key="2">
    <source>
        <dbReference type="Proteomes" id="UP001238179"/>
    </source>
</evidence>
<gene>
    <name evidence="1" type="ORF">METEAL_30950</name>
</gene>
<dbReference type="KEGG" id="msil:METEAL_30950"/>
<dbReference type="InterPro" id="IPR053145">
    <property type="entry name" value="AB_hydrolase_Est10"/>
</dbReference>
<dbReference type="Proteomes" id="UP001238179">
    <property type="component" value="Chromosome"/>
</dbReference>
<keyword evidence="2" id="KW-1185">Reference proteome</keyword>
<dbReference type="RefSeq" id="WP_316412587.1">
    <property type="nucleotide sequence ID" value="NZ_AP027080.1"/>
</dbReference>
<accession>A0AA48GXY5</accession>
<sequence>MMPVPPAQVQEAPTPREVAFDGFNRFPLKGTVQPAEGGSWFAVLVGDSGPLDRDWSQPRLPAHTGRALAHWLRDQGVGSLRFDKRIAGSRDPKLNASLDAQSGDILAALAAARALPEARNRRILLVGHGEGALLSLLAAREADALLLLAMPSQPMGKALAEQVALQLHASQAAPNRAYLDAVLQAIRSGRPAPAPGPDVLPPLVRLAKGLMAPETLDFVRDTLDLDPWAMVARVAVPVAVAWGGKDIQTWKPAQIPAAFRGTVLDLPDANHVFRREPGARSELDGARALEGYRDERPLADLSPISAWIRTLK</sequence>
<organism evidence="1 2">
    <name type="scientific">Mesoterricola silvestris</name>
    <dbReference type="NCBI Taxonomy" id="2927979"/>
    <lineage>
        <taxon>Bacteria</taxon>
        <taxon>Pseudomonadati</taxon>
        <taxon>Acidobacteriota</taxon>
        <taxon>Holophagae</taxon>
        <taxon>Holophagales</taxon>
        <taxon>Holophagaceae</taxon>
        <taxon>Mesoterricola</taxon>
    </lineage>
</organism>
<dbReference type="SUPFAM" id="SSF53474">
    <property type="entry name" value="alpha/beta-Hydrolases"/>
    <property type="match status" value="1"/>
</dbReference>